<gene>
    <name evidence="2" type="ORF">STVIR_4900</name>
</gene>
<evidence type="ECO:0000313" key="3">
    <source>
        <dbReference type="Proteomes" id="UP000011205"/>
    </source>
</evidence>
<organism evidence="2 3">
    <name type="scientific">Streptomyces viridochromogenes Tue57</name>
    <dbReference type="NCBI Taxonomy" id="1160705"/>
    <lineage>
        <taxon>Bacteria</taxon>
        <taxon>Bacillati</taxon>
        <taxon>Actinomycetota</taxon>
        <taxon>Actinomycetes</taxon>
        <taxon>Kitasatosporales</taxon>
        <taxon>Streptomycetaceae</taxon>
        <taxon>Streptomyces</taxon>
    </lineage>
</organism>
<feature type="region of interest" description="Disordered" evidence="1">
    <location>
        <begin position="1"/>
        <end position="23"/>
    </location>
</feature>
<sequence>MEGDVPIDHYPGHLNDGPETARNDERLAEIACLERTPRR</sequence>
<evidence type="ECO:0000256" key="1">
    <source>
        <dbReference type="SAM" id="MobiDB-lite"/>
    </source>
</evidence>
<reference evidence="2 3" key="1">
    <citation type="journal article" date="2013" name="Genome Announc.">
        <title>Draft Genome Sequence of Streptomyces viridochromogenes Strain Tu57, Producer of Avilamycin.</title>
        <authorList>
            <person name="Gruning B.A."/>
            <person name="Erxleben A."/>
            <person name="Hahnlein A."/>
            <person name="Gunther S."/>
        </authorList>
    </citation>
    <scope>NUCLEOTIDE SEQUENCE [LARGE SCALE GENOMIC DNA]</scope>
    <source>
        <strain evidence="2 3">Tue57</strain>
    </source>
</reference>
<feature type="compositionally biased region" description="Basic and acidic residues" evidence="1">
    <location>
        <begin position="1"/>
        <end position="11"/>
    </location>
</feature>
<dbReference type="Proteomes" id="UP000011205">
    <property type="component" value="Unassembled WGS sequence"/>
</dbReference>
<name>L8PCG9_STRVR</name>
<evidence type="ECO:0000313" key="2">
    <source>
        <dbReference type="EMBL" id="ELS54110.1"/>
    </source>
</evidence>
<dbReference type="AlphaFoldDB" id="L8PCG9"/>
<accession>L8PCG9</accession>
<proteinExistence type="predicted"/>
<comment type="caution">
    <text evidence="2">The sequence shown here is derived from an EMBL/GenBank/DDBJ whole genome shotgun (WGS) entry which is preliminary data.</text>
</comment>
<protein>
    <submittedName>
        <fullName evidence="2">Uncharacterized protein</fullName>
    </submittedName>
</protein>
<dbReference type="EMBL" id="AMLP01000146">
    <property type="protein sequence ID" value="ELS54110.1"/>
    <property type="molecule type" value="Genomic_DNA"/>
</dbReference>
<dbReference type="PATRIC" id="fig|1160705.3.peg.4843"/>